<reference evidence="1 2" key="2">
    <citation type="journal article" date="2022" name="Mol. Ecol. Resour.">
        <title>The genomes of chicory, endive, great burdock and yacon provide insights into Asteraceae paleo-polyploidization history and plant inulin production.</title>
        <authorList>
            <person name="Fan W."/>
            <person name="Wang S."/>
            <person name="Wang H."/>
            <person name="Wang A."/>
            <person name="Jiang F."/>
            <person name="Liu H."/>
            <person name="Zhao H."/>
            <person name="Xu D."/>
            <person name="Zhang Y."/>
        </authorList>
    </citation>
    <scope>NUCLEOTIDE SEQUENCE [LARGE SCALE GENOMIC DNA]</scope>
    <source>
        <strain evidence="2">cv. Yunnan</strain>
        <tissue evidence="1">Leaves</tissue>
    </source>
</reference>
<reference evidence="2" key="1">
    <citation type="journal article" date="2022" name="Mol. Ecol. Resour.">
        <title>The genomes of chicory, endive, great burdock and yacon provide insights into Asteraceae palaeo-polyploidization history and plant inulin production.</title>
        <authorList>
            <person name="Fan W."/>
            <person name="Wang S."/>
            <person name="Wang H."/>
            <person name="Wang A."/>
            <person name="Jiang F."/>
            <person name="Liu H."/>
            <person name="Zhao H."/>
            <person name="Xu D."/>
            <person name="Zhang Y."/>
        </authorList>
    </citation>
    <scope>NUCLEOTIDE SEQUENCE [LARGE SCALE GENOMIC DNA]</scope>
    <source>
        <strain evidence="2">cv. Yunnan</strain>
    </source>
</reference>
<dbReference type="EMBL" id="CM042023">
    <property type="protein sequence ID" value="KAI3814259.1"/>
    <property type="molecule type" value="Genomic_DNA"/>
</dbReference>
<keyword evidence="2" id="KW-1185">Reference proteome</keyword>
<evidence type="ECO:0000313" key="2">
    <source>
        <dbReference type="Proteomes" id="UP001056120"/>
    </source>
</evidence>
<protein>
    <submittedName>
        <fullName evidence="1">Uncharacterized protein</fullName>
    </submittedName>
</protein>
<organism evidence="1 2">
    <name type="scientific">Smallanthus sonchifolius</name>
    <dbReference type="NCBI Taxonomy" id="185202"/>
    <lineage>
        <taxon>Eukaryota</taxon>
        <taxon>Viridiplantae</taxon>
        <taxon>Streptophyta</taxon>
        <taxon>Embryophyta</taxon>
        <taxon>Tracheophyta</taxon>
        <taxon>Spermatophyta</taxon>
        <taxon>Magnoliopsida</taxon>
        <taxon>eudicotyledons</taxon>
        <taxon>Gunneridae</taxon>
        <taxon>Pentapetalae</taxon>
        <taxon>asterids</taxon>
        <taxon>campanulids</taxon>
        <taxon>Asterales</taxon>
        <taxon>Asteraceae</taxon>
        <taxon>Asteroideae</taxon>
        <taxon>Heliantheae alliance</taxon>
        <taxon>Millerieae</taxon>
        <taxon>Smallanthus</taxon>
    </lineage>
</organism>
<gene>
    <name evidence="1" type="ORF">L1987_19009</name>
</gene>
<sequence>MHFSLLLPLTAVPVTSHCRLSFIVQSDHHWLAFIVQSDHHWLAFTIQSDHRSTTASTRLAVRLPQHQKGEEEADRAKASSFRSFFPK</sequence>
<dbReference type="Proteomes" id="UP001056120">
    <property type="component" value="Linkage Group LG06"/>
</dbReference>
<proteinExistence type="predicted"/>
<evidence type="ECO:0000313" key="1">
    <source>
        <dbReference type="EMBL" id="KAI3814259.1"/>
    </source>
</evidence>
<name>A0ACB9J1S9_9ASTR</name>
<comment type="caution">
    <text evidence="1">The sequence shown here is derived from an EMBL/GenBank/DDBJ whole genome shotgun (WGS) entry which is preliminary data.</text>
</comment>
<accession>A0ACB9J1S9</accession>